<feature type="transmembrane region" description="Helical" evidence="10">
    <location>
        <begin position="96"/>
        <end position="116"/>
    </location>
</feature>
<dbReference type="GO" id="GO:0019367">
    <property type="term" value="P:fatty acid elongation, saturated fatty acid"/>
    <property type="evidence" value="ECO:0007669"/>
    <property type="project" value="TreeGrafter"/>
</dbReference>
<dbReference type="GO" id="GO:0034625">
    <property type="term" value="P:fatty acid elongation, monounsaturated fatty acid"/>
    <property type="evidence" value="ECO:0007669"/>
    <property type="project" value="TreeGrafter"/>
</dbReference>
<keyword evidence="6 10" id="KW-1133">Transmembrane helix</keyword>
<proteinExistence type="evidence at transcript level"/>
<keyword evidence="2 10" id="KW-0444">Lipid biosynthesis</keyword>
<comment type="similarity">
    <text evidence="10">Belongs to the ELO family.</text>
</comment>
<evidence type="ECO:0000256" key="9">
    <source>
        <dbReference type="ARBA" id="ARBA00023160"/>
    </source>
</evidence>
<feature type="transmembrane region" description="Helical" evidence="10">
    <location>
        <begin position="151"/>
        <end position="174"/>
    </location>
</feature>
<evidence type="ECO:0000256" key="5">
    <source>
        <dbReference type="ARBA" id="ARBA00022832"/>
    </source>
</evidence>
<keyword evidence="4 10" id="KW-0812">Transmembrane</keyword>
<keyword evidence="9 10" id="KW-0275">Fatty acid biosynthesis</keyword>
<accession>A0A286QY53</accession>
<keyword evidence="5 10" id="KW-0276">Fatty acid metabolism</keyword>
<keyword evidence="3 10" id="KW-0808">Transferase</keyword>
<reference evidence="11" key="1">
    <citation type="submission" date="2017-08" db="EMBL/GenBank/DDBJ databases">
        <authorList>
            <person name="de Groot N.N."/>
        </authorList>
    </citation>
    <scope>NUCLEOTIDE SEQUENCE</scope>
</reference>
<dbReference type="AlphaFoldDB" id="A0A286QY53"/>
<evidence type="ECO:0000256" key="3">
    <source>
        <dbReference type="ARBA" id="ARBA00022679"/>
    </source>
</evidence>
<evidence type="ECO:0000256" key="1">
    <source>
        <dbReference type="ARBA" id="ARBA00004141"/>
    </source>
</evidence>
<dbReference type="GO" id="GO:0030148">
    <property type="term" value="P:sphingolipid biosynthetic process"/>
    <property type="evidence" value="ECO:0007669"/>
    <property type="project" value="TreeGrafter"/>
</dbReference>
<dbReference type="Pfam" id="PF01151">
    <property type="entry name" value="ELO"/>
    <property type="match status" value="1"/>
</dbReference>
<dbReference type="PANTHER" id="PTHR11157">
    <property type="entry name" value="FATTY ACID ACYL TRANSFERASE-RELATED"/>
    <property type="match status" value="1"/>
</dbReference>
<dbReference type="PANTHER" id="PTHR11157:SF17">
    <property type="entry name" value="ELONGATION OF VERY LONG CHAIN FATTY ACIDS PROTEIN 6"/>
    <property type="match status" value="1"/>
</dbReference>
<protein>
    <recommendedName>
        <fullName evidence="10">Elongation of fatty acids protein</fullName>
        <ecNumber evidence="10">2.3.1.-</ecNumber>
    </recommendedName>
</protein>
<name>A0A286QY53_9STRA</name>
<feature type="transmembrane region" description="Helical" evidence="10">
    <location>
        <begin position="238"/>
        <end position="262"/>
    </location>
</feature>
<comment type="subcellular location">
    <subcellularLocation>
        <location evidence="1">Membrane</location>
        <topology evidence="1">Multi-pass membrane protein</topology>
    </subcellularLocation>
</comment>
<sequence>MSPAAQHKLVSPFSSLDPSALPPPLMTAQGVPFHPIWQLIPALSPFYTSYEKHFDATASFIFLYRHTWVPLLATALYFAFCYYGPKAMRHRKAFDLKTILCLWNLSLSLISFAGAVRVGTHLLYLLSPWGGFSFRDTICESPEATYADNATGLWCVVFTVSKLLELVDTIFVVLRKKPLIFLHWYHHATVLLCSWFGHVTFTPALYFMAINYSIHGVMYMYFFLMAIKKVPQWFNPMWLTVAQISQMFVGIWVIVMSCYYKYFEGAQGEGMGKGCAIDGRMIVAICLMYSTYLVLFVKFFVQRYAGQQKRKGAREVAVVGKEDKATMTDRKRHMELNILASDREEVKDEFRVKKE</sequence>
<dbReference type="GO" id="GO:0034626">
    <property type="term" value="P:fatty acid elongation, polyunsaturated fatty acid"/>
    <property type="evidence" value="ECO:0007669"/>
    <property type="project" value="TreeGrafter"/>
</dbReference>
<dbReference type="GO" id="GO:0005789">
    <property type="term" value="C:endoplasmic reticulum membrane"/>
    <property type="evidence" value="ECO:0007669"/>
    <property type="project" value="TreeGrafter"/>
</dbReference>
<feature type="transmembrane region" description="Helical" evidence="10">
    <location>
        <begin position="282"/>
        <end position="301"/>
    </location>
</feature>
<dbReference type="InterPro" id="IPR002076">
    <property type="entry name" value="ELO_fam"/>
</dbReference>
<keyword evidence="7 10" id="KW-0443">Lipid metabolism</keyword>
<evidence type="ECO:0000256" key="10">
    <source>
        <dbReference type="RuleBase" id="RU361115"/>
    </source>
</evidence>
<evidence type="ECO:0000256" key="7">
    <source>
        <dbReference type="ARBA" id="ARBA00023098"/>
    </source>
</evidence>
<feature type="transmembrane region" description="Helical" evidence="10">
    <location>
        <begin position="204"/>
        <end position="226"/>
    </location>
</feature>
<evidence type="ECO:0000256" key="6">
    <source>
        <dbReference type="ARBA" id="ARBA00022989"/>
    </source>
</evidence>
<dbReference type="InterPro" id="IPR030457">
    <property type="entry name" value="ELO_CS"/>
</dbReference>
<evidence type="ECO:0000256" key="4">
    <source>
        <dbReference type="ARBA" id="ARBA00022692"/>
    </source>
</evidence>
<dbReference type="GO" id="GO:0042761">
    <property type="term" value="P:very long-chain fatty acid biosynthetic process"/>
    <property type="evidence" value="ECO:0007669"/>
    <property type="project" value="TreeGrafter"/>
</dbReference>
<dbReference type="GO" id="GO:0009922">
    <property type="term" value="F:fatty acid elongase activity"/>
    <property type="evidence" value="ECO:0007669"/>
    <property type="project" value="InterPro"/>
</dbReference>
<dbReference type="PROSITE" id="PS01188">
    <property type="entry name" value="ELO"/>
    <property type="match status" value="1"/>
</dbReference>
<dbReference type="EMBL" id="MF680548">
    <property type="protein sequence ID" value="ASU87515.1"/>
    <property type="molecule type" value="mRNA"/>
</dbReference>
<dbReference type="EC" id="2.3.1.-" evidence="10"/>
<evidence type="ECO:0000256" key="2">
    <source>
        <dbReference type="ARBA" id="ARBA00022516"/>
    </source>
</evidence>
<evidence type="ECO:0000313" key="11">
    <source>
        <dbReference type="EMBL" id="ASU87515.1"/>
    </source>
</evidence>
<feature type="transmembrane region" description="Helical" evidence="10">
    <location>
        <begin position="67"/>
        <end position="84"/>
    </location>
</feature>
<organism evidence="11">
    <name type="scientific">Nannochloropsis sp</name>
    <dbReference type="NCBI Taxonomy" id="52230"/>
    <lineage>
        <taxon>Eukaryota</taxon>
        <taxon>Sar</taxon>
        <taxon>Stramenopiles</taxon>
        <taxon>Ochrophyta</taxon>
        <taxon>Eustigmatophyceae</taxon>
        <taxon>Eustigmatales</taxon>
        <taxon>Monodopsidaceae</taxon>
        <taxon>Nannochloropsis</taxon>
    </lineage>
</organism>
<evidence type="ECO:0000256" key="8">
    <source>
        <dbReference type="ARBA" id="ARBA00023136"/>
    </source>
</evidence>
<feature type="transmembrane region" description="Helical" evidence="10">
    <location>
        <begin position="181"/>
        <end position="198"/>
    </location>
</feature>
<comment type="catalytic activity">
    <reaction evidence="10">
        <text>an acyl-CoA + malonyl-CoA + H(+) = a 3-oxoacyl-CoA + CO2 + CoA</text>
        <dbReference type="Rhea" id="RHEA:50252"/>
        <dbReference type="ChEBI" id="CHEBI:15378"/>
        <dbReference type="ChEBI" id="CHEBI:16526"/>
        <dbReference type="ChEBI" id="CHEBI:57287"/>
        <dbReference type="ChEBI" id="CHEBI:57384"/>
        <dbReference type="ChEBI" id="CHEBI:58342"/>
        <dbReference type="ChEBI" id="CHEBI:90726"/>
    </reaction>
    <physiologicalReaction direction="left-to-right" evidence="10">
        <dbReference type="Rhea" id="RHEA:50253"/>
    </physiologicalReaction>
</comment>
<keyword evidence="8 10" id="KW-0472">Membrane</keyword>